<organism evidence="15 16">
    <name type="scientific">Enterobacter bugandensis</name>
    <dbReference type="NCBI Taxonomy" id="881260"/>
    <lineage>
        <taxon>Bacteria</taxon>
        <taxon>Pseudomonadati</taxon>
        <taxon>Pseudomonadota</taxon>
        <taxon>Gammaproteobacteria</taxon>
        <taxon>Enterobacterales</taxon>
        <taxon>Enterobacteriaceae</taxon>
        <taxon>Enterobacter</taxon>
    </lineage>
</organism>
<evidence type="ECO:0000256" key="6">
    <source>
        <dbReference type="ARBA" id="ARBA00023077"/>
    </source>
</evidence>
<evidence type="ECO:0000256" key="3">
    <source>
        <dbReference type="ARBA" id="ARBA00022452"/>
    </source>
</evidence>
<keyword evidence="5 12" id="KW-0732">Signal</keyword>
<dbReference type="InterPro" id="IPR010917">
    <property type="entry name" value="TonB_rcpt_CS"/>
</dbReference>
<name>A0A822X578_9ENTR</name>
<keyword evidence="2 9" id="KW-0813">Transport</keyword>
<proteinExistence type="inferred from homology"/>
<keyword evidence="15" id="KW-0675">Receptor</keyword>
<evidence type="ECO:0000256" key="4">
    <source>
        <dbReference type="ARBA" id="ARBA00022692"/>
    </source>
</evidence>
<feature type="domain" description="TonB-dependent receptor plug" evidence="14">
    <location>
        <begin position="57"/>
        <end position="147"/>
    </location>
</feature>
<dbReference type="InterPro" id="IPR036942">
    <property type="entry name" value="Beta-barrel_TonB_sf"/>
</dbReference>
<dbReference type="GO" id="GO:0044718">
    <property type="term" value="P:siderophore transmembrane transport"/>
    <property type="evidence" value="ECO:0007669"/>
    <property type="project" value="TreeGrafter"/>
</dbReference>
<dbReference type="NCBIfam" id="TIGR01778">
    <property type="entry name" value="TonB-copper"/>
    <property type="match status" value="1"/>
</dbReference>
<comment type="subcellular location">
    <subcellularLocation>
        <location evidence="1 9">Cell outer membrane</location>
        <topology evidence="1 9">Multi-pass membrane protein</topology>
    </subcellularLocation>
</comment>
<keyword evidence="3 9" id="KW-1134">Transmembrane beta strand</keyword>
<evidence type="ECO:0000256" key="8">
    <source>
        <dbReference type="ARBA" id="ARBA00023237"/>
    </source>
</evidence>
<dbReference type="EMBL" id="FJZI01000008">
    <property type="protein sequence ID" value="CZX89392.1"/>
    <property type="molecule type" value="Genomic_DNA"/>
</dbReference>
<keyword evidence="4 9" id="KW-0812">Transmembrane</keyword>
<sequence length="648" mass="71022">MSGIIASGIRSLLASRPLLLVLCCATALPAYAEESMTVEGYYRDPASFIAPAHTPAQQLPASDGAGALKNIPGFSVLRSGGSNGDPVLRGMFGSRLTLLADGVSTQGGCGSRMDTPTAYITPQSYDTITVIKGPQSVLWGPMGSAGTLLFERQPDYFSVPELKGSAELLRGANGRADQNLNLAFGDPRGYVRLDGNHSEADDYRDGHGNRVPGLWRRWNSGVTVGLTPDEDTLAELSVGASDGKARYAGRMMDGSRFARKSAALKLEKYHLSEHVSKLSWQLYANDTDHIMDNYSLRQPVGPKRKSEVGGVVMGSRLAGVWEDETTTLTAGADVMRKSHRKKSAGSWRDDARFTQAGLFSEWRQSVTADDTVIVGARLDSIRADDRRSAQNSSRHDLLPGVFTRYEYRVPDAPVMLYSGIGYTERFPDYWELFSGKAGEQSFRQLKTEKTLQWDSGVQLHGDKVSAWASAYVGRTTDYILFDYSRTPSQASNINAAVMGAETGASWSLTPNWALTGSLSYAWGENRSDKQPLPQMPPLEGRLALDYTGQQWRTGLLWRVVAPQHRVAQNKGNVTGQDLGPSAGFGVLSWSAGYTFNDHFESRVGIENLFNKYYSEHLNLAGASQFGYAANQQIPEPGRVWWLAMTYHF</sequence>
<dbReference type="PANTHER" id="PTHR30069">
    <property type="entry name" value="TONB-DEPENDENT OUTER MEMBRANE RECEPTOR"/>
    <property type="match status" value="1"/>
</dbReference>
<feature type="short sequence motif" description="TonB C-terminal box" evidence="10">
    <location>
        <begin position="631"/>
        <end position="648"/>
    </location>
</feature>
<comment type="caution">
    <text evidence="15">The sequence shown here is derived from an EMBL/GenBank/DDBJ whole genome shotgun (WGS) entry which is preliminary data.</text>
</comment>
<dbReference type="PROSITE" id="PS52016">
    <property type="entry name" value="TONB_DEPENDENT_REC_3"/>
    <property type="match status" value="1"/>
</dbReference>
<dbReference type="RefSeq" id="WP_074147996.1">
    <property type="nucleotide sequence ID" value="NZ_CP039452.1"/>
</dbReference>
<feature type="domain" description="TonB-dependent receptor-like beta-barrel" evidence="13">
    <location>
        <begin position="198"/>
        <end position="608"/>
    </location>
</feature>
<evidence type="ECO:0000259" key="13">
    <source>
        <dbReference type="Pfam" id="PF00593"/>
    </source>
</evidence>
<dbReference type="Gene3D" id="2.40.170.20">
    <property type="entry name" value="TonB-dependent receptor, beta-barrel domain"/>
    <property type="match status" value="1"/>
</dbReference>
<dbReference type="InterPro" id="IPR000531">
    <property type="entry name" value="Beta-barrel_TonB"/>
</dbReference>
<evidence type="ECO:0000256" key="9">
    <source>
        <dbReference type="PROSITE-ProRule" id="PRU01360"/>
    </source>
</evidence>
<gene>
    <name evidence="15" type="ORF">SAMEA2273372_03545</name>
</gene>
<dbReference type="InterPro" id="IPR012910">
    <property type="entry name" value="Plug_dom"/>
</dbReference>
<dbReference type="PANTHER" id="PTHR30069:SF49">
    <property type="entry name" value="OUTER MEMBRANE PROTEIN C"/>
    <property type="match status" value="1"/>
</dbReference>
<dbReference type="AlphaFoldDB" id="A0A822X578"/>
<evidence type="ECO:0000256" key="1">
    <source>
        <dbReference type="ARBA" id="ARBA00004571"/>
    </source>
</evidence>
<dbReference type="Gene3D" id="2.170.130.10">
    <property type="entry name" value="TonB-dependent receptor, plug domain"/>
    <property type="match status" value="1"/>
</dbReference>
<evidence type="ECO:0000259" key="14">
    <source>
        <dbReference type="Pfam" id="PF07715"/>
    </source>
</evidence>
<evidence type="ECO:0000313" key="15">
    <source>
        <dbReference type="EMBL" id="CZX89392.1"/>
    </source>
</evidence>
<evidence type="ECO:0000256" key="10">
    <source>
        <dbReference type="PROSITE-ProRule" id="PRU10144"/>
    </source>
</evidence>
<dbReference type="Pfam" id="PF00593">
    <property type="entry name" value="TonB_dep_Rec_b-barrel"/>
    <property type="match status" value="1"/>
</dbReference>
<feature type="chain" id="PRO_5032820625" evidence="12">
    <location>
        <begin position="33"/>
        <end position="648"/>
    </location>
</feature>
<dbReference type="GO" id="GO:0015344">
    <property type="term" value="F:siderophore uptake transmembrane transporter activity"/>
    <property type="evidence" value="ECO:0007669"/>
    <property type="project" value="TreeGrafter"/>
</dbReference>
<dbReference type="SUPFAM" id="SSF56935">
    <property type="entry name" value="Porins"/>
    <property type="match status" value="1"/>
</dbReference>
<keyword evidence="8 9" id="KW-0998">Cell outer membrane</keyword>
<dbReference type="PROSITE" id="PS01156">
    <property type="entry name" value="TONB_DEPENDENT_REC_2"/>
    <property type="match status" value="1"/>
</dbReference>
<dbReference type="InterPro" id="IPR010100">
    <property type="entry name" value="TonB-dep_Cu_rcpt"/>
</dbReference>
<dbReference type="InterPro" id="IPR039426">
    <property type="entry name" value="TonB-dep_rcpt-like"/>
</dbReference>
<feature type="signal peptide" evidence="12">
    <location>
        <begin position="1"/>
        <end position="32"/>
    </location>
</feature>
<dbReference type="CDD" id="cd01347">
    <property type="entry name" value="ligand_gated_channel"/>
    <property type="match status" value="1"/>
</dbReference>
<evidence type="ECO:0000256" key="12">
    <source>
        <dbReference type="SAM" id="SignalP"/>
    </source>
</evidence>
<comment type="similarity">
    <text evidence="9 11">Belongs to the TonB-dependent receptor family.</text>
</comment>
<keyword evidence="7 9" id="KW-0472">Membrane</keyword>
<accession>A0A822X578</accession>
<keyword evidence="6 11" id="KW-0798">TonB box</keyword>
<evidence type="ECO:0000256" key="2">
    <source>
        <dbReference type="ARBA" id="ARBA00022448"/>
    </source>
</evidence>
<dbReference type="InterPro" id="IPR037066">
    <property type="entry name" value="Plug_dom_sf"/>
</dbReference>
<protein>
    <submittedName>
        <fullName evidence="15">TonB-dependent heme/hemoglobin receptor family protein</fullName>
    </submittedName>
</protein>
<evidence type="ECO:0000313" key="16">
    <source>
        <dbReference type="Proteomes" id="UP000076063"/>
    </source>
</evidence>
<dbReference type="Proteomes" id="UP000076063">
    <property type="component" value="Unassembled WGS sequence"/>
</dbReference>
<reference evidence="15 16" key="1">
    <citation type="submission" date="2016-03" db="EMBL/GenBank/DDBJ databases">
        <authorList>
            <consortium name="Pathogen Informatics"/>
        </authorList>
    </citation>
    <scope>NUCLEOTIDE SEQUENCE [LARGE SCALE GENOMIC DNA]</scope>
    <source>
        <strain evidence="16">e1527</strain>
    </source>
</reference>
<dbReference type="GO" id="GO:0009279">
    <property type="term" value="C:cell outer membrane"/>
    <property type="evidence" value="ECO:0007669"/>
    <property type="project" value="UniProtKB-SubCell"/>
</dbReference>
<evidence type="ECO:0000256" key="11">
    <source>
        <dbReference type="RuleBase" id="RU003357"/>
    </source>
</evidence>
<dbReference type="Pfam" id="PF07715">
    <property type="entry name" value="Plug"/>
    <property type="match status" value="1"/>
</dbReference>
<evidence type="ECO:0000256" key="5">
    <source>
        <dbReference type="ARBA" id="ARBA00022729"/>
    </source>
</evidence>
<evidence type="ECO:0000256" key="7">
    <source>
        <dbReference type="ARBA" id="ARBA00023136"/>
    </source>
</evidence>